<dbReference type="GO" id="GO:0004222">
    <property type="term" value="F:metalloendopeptidase activity"/>
    <property type="evidence" value="ECO:0007669"/>
    <property type="project" value="InterPro"/>
</dbReference>
<dbReference type="PRINTS" id="PR00786">
    <property type="entry name" value="NEPRILYSIN"/>
</dbReference>
<evidence type="ECO:0000256" key="5">
    <source>
        <dbReference type="ARBA" id="ARBA00022801"/>
    </source>
</evidence>
<dbReference type="EMBL" id="AP026801">
    <property type="protein sequence ID" value="BDR56728.1"/>
    <property type="molecule type" value="Genomic_DNA"/>
</dbReference>
<accession>A0AAU9CZM6</accession>
<dbReference type="InterPro" id="IPR024079">
    <property type="entry name" value="MetalloPept_cat_dom_sf"/>
</dbReference>
<dbReference type="Gene3D" id="1.10.1380.10">
    <property type="entry name" value="Neutral endopeptidase , domain2"/>
    <property type="match status" value="1"/>
</dbReference>
<dbReference type="SUPFAM" id="SSF55486">
    <property type="entry name" value="Metalloproteases ('zincins'), catalytic domain"/>
    <property type="match status" value="1"/>
</dbReference>
<keyword evidence="5" id="KW-0378">Hydrolase</keyword>
<evidence type="ECO:0000256" key="4">
    <source>
        <dbReference type="ARBA" id="ARBA00022723"/>
    </source>
</evidence>
<feature type="domain" description="Peptidase M13 N-terminal" evidence="9">
    <location>
        <begin position="24"/>
        <end position="398"/>
    </location>
</feature>
<dbReference type="InterPro" id="IPR000718">
    <property type="entry name" value="Peptidase_M13"/>
</dbReference>
<evidence type="ECO:0000256" key="2">
    <source>
        <dbReference type="ARBA" id="ARBA00007357"/>
    </source>
</evidence>
<dbReference type="Pfam" id="PF01431">
    <property type="entry name" value="Peptidase_M13"/>
    <property type="match status" value="1"/>
</dbReference>
<dbReference type="GO" id="GO:0016485">
    <property type="term" value="P:protein processing"/>
    <property type="evidence" value="ECO:0007669"/>
    <property type="project" value="TreeGrafter"/>
</dbReference>
<reference evidence="10 11" key="1">
    <citation type="journal article" date="2023" name="Microbiol. Spectr.">
        <title>Symbiosis of Carpenter Bees with Uncharacterized Lactic Acid Bacteria Showing NAD Auxotrophy.</title>
        <authorList>
            <person name="Kawasaki S."/>
            <person name="Ozawa K."/>
            <person name="Mori T."/>
            <person name="Yamamoto A."/>
            <person name="Ito M."/>
            <person name="Ohkuma M."/>
            <person name="Sakamoto M."/>
            <person name="Matsutani M."/>
        </authorList>
    </citation>
    <scope>NUCLEOTIDE SEQUENCE [LARGE SCALE GENOMIC DNA]</scope>
    <source>
        <strain evidence="10 11">KimC2</strain>
    </source>
</reference>
<dbReference type="CDD" id="cd08662">
    <property type="entry name" value="M13"/>
    <property type="match status" value="1"/>
</dbReference>
<evidence type="ECO:0000313" key="10">
    <source>
        <dbReference type="EMBL" id="BDR56728.1"/>
    </source>
</evidence>
<evidence type="ECO:0000313" key="11">
    <source>
        <dbReference type="Proteomes" id="UP001321804"/>
    </source>
</evidence>
<sequence length="645" mass="72980">MKRIQDVIGGAGNLLTGPETTVNENLYLNVNGKWLETAEIPADRPRTGGFSDLSEDVEKKLLQDFADFAKDSSKARDPYLKEAVKLYQLAADFTERDRSGAEPAMKDYNFYKEIKDLNDLKSKIKQVVEDGVFALTFWVAPDMKDTAHNLLYVGAPSLLLPDKQYYGTPSEEALMPIFRRMSQNVLASFGESESDADKIIQNTIDFDHLLVPLVKSSEEKADYTATYNPVDFAKFKDQTADFGLGDLISNLAGVTPEKVSLTEPRYFDQLNKVLNEDNFAKFHDWMLLNTAIAATPYLSDQLRIMGGEFGRAITGIREASNQEKSAYRLTNNLFDEVIGIYYGDKYFGSKAREDVKKMIRTMIDVYKKRLNENSWLSKDTIKEAIVKLDAIELKIGYPDQPRKIYQEFKIDPAASLYENVRKISLLMRDDNFKDLNRDVDRTRWAMPGNLVNACYDPQVNDITFPAAILQAPFYSLEQSSSENYGGIGAVIAHEISHAFDNNGAKFDELGNMKNWWTKEDYQEFEKRCQGMIDEFNGIKFGNGTVNGKLVVSENVADQGGLSCALEAAKQDSDVDLKSFFKNWGRIWQTKDSPQLVEMLLASDVHAPGPLRANVQAQNIDDFYKTFNIVKGDGMWLDPDQRVSIW</sequence>
<dbReference type="PANTHER" id="PTHR11733">
    <property type="entry name" value="ZINC METALLOPROTEASE FAMILY M13 NEPRILYSIN-RELATED"/>
    <property type="match status" value="1"/>
</dbReference>
<dbReference type="Gene3D" id="3.40.390.10">
    <property type="entry name" value="Collagenase (Catalytic Domain)"/>
    <property type="match status" value="1"/>
</dbReference>
<dbReference type="InterPro" id="IPR042089">
    <property type="entry name" value="Peptidase_M13_dom_2"/>
</dbReference>
<dbReference type="GO" id="GO:0005886">
    <property type="term" value="C:plasma membrane"/>
    <property type="evidence" value="ECO:0007669"/>
    <property type="project" value="TreeGrafter"/>
</dbReference>
<proteinExistence type="inferred from homology"/>
<feature type="domain" description="Peptidase M13 C-terminal" evidence="8">
    <location>
        <begin position="452"/>
        <end position="642"/>
    </location>
</feature>
<comment type="similarity">
    <text evidence="2">Belongs to the peptidase M13 family.</text>
</comment>
<dbReference type="KEGG" id="xak:KIMC2_12900"/>
<evidence type="ECO:0000259" key="9">
    <source>
        <dbReference type="Pfam" id="PF05649"/>
    </source>
</evidence>
<comment type="cofactor">
    <cofactor evidence="1">
        <name>Zn(2+)</name>
        <dbReference type="ChEBI" id="CHEBI:29105"/>
    </cofactor>
</comment>
<dbReference type="InterPro" id="IPR008753">
    <property type="entry name" value="Peptidase_M13_N"/>
</dbReference>
<dbReference type="InterPro" id="IPR018497">
    <property type="entry name" value="Peptidase_M13_C"/>
</dbReference>
<dbReference type="Pfam" id="PF05649">
    <property type="entry name" value="Peptidase_M13_N"/>
    <property type="match status" value="1"/>
</dbReference>
<keyword evidence="7" id="KW-0482">Metalloprotease</keyword>
<protein>
    <submittedName>
        <fullName evidence="10">Peptidase M13</fullName>
    </submittedName>
</protein>
<evidence type="ECO:0000256" key="6">
    <source>
        <dbReference type="ARBA" id="ARBA00022833"/>
    </source>
</evidence>
<keyword evidence="11" id="KW-1185">Reference proteome</keyword>
<evidence type="ECO:0000256" key="3">
    <source>
        <dbReference type="ARBA" id="ARBA00022670"/>
    </source>
</evidence>
<dbReference type="AlphaFoldDB" id="A0AAU9CZM6"/>
<dbReference type="PROSITE" id="PS51885">
    <property type="entry name" value="NEPRILYSIN"/>
    <property type="match status" value="1"/>
</dbReference>
<organism evidence="10 11">
    <name type="scientific">Xylocopilactobacillus apis</name>
    <dbReference type="NCBI Taxonomy" id="2932183"/>
    <lineage>
        <taxon>Bacteria</taxon>
        <taxon>Bacillati</taxon>
        <taxon>Bacillota</taxon>
        <taxon>Bacilli</taxon>
        <taxon>Lactobacillales</taxon>
        <taxon>Lactobacillaceae</taxon>
        <taxon>Xylocopilactobacillus</taxon>
    </lineage>
</organism>
<dbReference type="RefSeq" id="WP_317695124.1">
    <property type="nucleotide sequence ID" value="NZ_AP026801.1"/>
</dbReference>
<keyword evidence="3" id="KW-0645">Protease</keyword>
<gene>
    <name evidence="10" type="primary">pepO</name>
    <name evidence="10" type="ORF">KIMC2_12900</name>
</gene>
<dbReference type="GO" id="GO:0046872">
    <property type="term" value="F:metal ion binding"/>
    <property type="evidence" value="ECO:0007669"/>
    <property type="project" value="UniProtKB-KW"/>
</dbReference>
<evidence type="ECO:0000256" key="7">
    <source>
        <dbReference type="ARBA" id="ARBA00023049"/>
    </source>
</evidence>
<keyword evidence="4" id="KW-0479">Metal-binding</keyword>
<evidence type="ECO:0000259" key="8">
    <source>
        <dbReference type="Pfam" id="PF01431"/>
    </source>
</evidence>
<dbReference type="PANTHER" id="PTHR11733:SF167">
    <property type="entry name" value="FI17812P1-RELATED"/>
    <property type="match status" value="1"/>
</dbReference>
<evidence type="ECO:0000256" key="1">
    <source>
        <dbReference type="ARBA" id="ARBA00001947"/>
    </source>
</evidence>
<keyword evidence="6" id="KW-0862">Zinc</keyword>
<dbReference type="Proteomes" id="UP001321804">
    <property type="component" value="Chromosome"/>
</dbReference>
<name>A0AAU9CZM6_9LACO</name>